<dbReference type="Pfam" id="PF02138">
    <property type="entry name" value="Beach"/>
    <property type="match status" value="1"/>
</dbReference>
<dbReference type="InterPro" id="IPR011993">
    <property type="entry name" value="PH-like_dom_sf"/>
</dbReference>
<evidence type="ECO:0000313" key="8">
    <source>
        <dbReference type="Proteomes" id="UP001412239"/>
    </source>
</evidence>
<keyword evidence="8" id="KW-1185">Reference proteome</keyword>
<dbReference type="CDD" id="cd01201">
    <property type="entry name" value="PH_BEACH"/>
    <property type="match status" value="1"/>
</dbReference>
<proteinExistence type="predicted"/>
<dbReference type="InterPro" id="IPR036322">
    <property type="entry name" value="WD40_repeat_dom_sf"/>
</dbReference>
<feature type="compositionally biased region" description="Polar residues" evidence="4">
    <location>
        <begin position="1076"/>
        <end position="1099"/>
    </location>
</feature>
<feature type="compositionally biased region" description="Acidic residues" evidence="4">
    <location>
        <begin position="1726"/>
        <end position="1747"/>
    </location>
</feature>
<dbReference type="Pfam" id="PF23295">
    <property type="entry name" value="Arm_4"/>
    <property type="match status" value="1"/>
</dbReference>
<dbReference type="PANTHER" id="PTHR46108:SF4">
    <property type="entry name" value="BLUE CHEESE"/>
    <property type="match status" value="1"/>
</dbReference>
<evidence type="ECO:0000256" key="2">
    <source>
        <dbReference type="ARBA" id="ARBA00022737"/>
    </source>
</evidence>
<keyword evidence="1 3" id="KW-0853">WD repeat</keyword>
<dbReference type="Pfam" id="PF00400">
    <property type="entry name" value="WD40"/>
    <property type="match status" value="1"/>
</dbReference>
<dbReference type="InterPro" id="IPR051944">
    <property type="entry name" value="BEACH_domain_protein"/>
</dbReference>
<organism evidence="7 8">
    <name type="scientific">Tuber aestivum</name>
    <name type="common">summer truffle</name>
    <dbReference type="NCBI Taxonomy" id="59557"/>
    <lineage>
        <taxon>Eukaryota</taxon>
        <taxon>Fungi</taxon>
        <taxon>Dikarya</taxon>
        <taxon>Ascomycota</taxon>
        <taxon>Pezizomycotina</taxon>
        <taxon>Pezizomycetes</taxon>
        <taxon>Pezizales</taxon>
        <taxon>Tuberaceae</taxon>
        <taxon>Tuber</taxon>
    </lineage>
</organism>
<dbReference type="SMART" id="SM00320">
    <property type="entry name" value="WD40"/>
    <property type="match status" value="4"/>
</dbReference>
<feature type="domain" description="BEACH" evidence="5">
    <location>
        <begin position="1930"/>
        <end position="2225"/>
    </location>
</feature>
<dbReference type="Pfam" id="PF13385">
    <property type="entry name" value="Laminin_G_3"/>
    <property type="match status" value="1"/>
</dbReference>
<name>A0A292PLH0_9PEZI</name>
<dbReference type="SUPFAM" id="SSF48371">
    <property type="entry name" value="ARM repeat"/>
    <property type="match status" value="1"/>
</dbReference>
<dbReference type="InterPro" id="IPR013320">
    <property type="entry name" value="ConA-like_dom_sf"/>
</dbReference>
<dbReference type="InterPro" id="IPR031570">
    <property type="entry name" value="NBEA/BDCP_DUF4704"/>
</dbReference>
<dbReference type="Gene3D" id="2.60.120.200">
    <property type="match status" value="1"/>
</dbReference>
<dbReference type="Gene3D" id="2.30.29.30">
    <property type="entry name" value="Pleckstrin-homology domain (PH domain)/Phosphotyrosine-binding domain (PTB)"/>
    <property type="match status" value="1"/>
</dbReference>
<dbReference type="PANTHER" id="PTHR46108">
    <property type="entry name" value="BLUE CHEESE"/>
    <property type="match status" value="1"/>
</dbReference>
<dbReference type="SUPFAM" id="SSF49899">
    <property type="entry name" value="Concanavalin A-like lectins/glucanases"/>
    <property type="match status" value="1"/>
</dbReference>
<evidence type="ECO:0000256" key="4">
    <source>
        <dbReference type="SAM" id="MobiDB-lite"/>
    </source>
</evidence>
<dbReference type="PROSITE" id="PS50197">
    <property type="entry name" value="BEACH"/>
    <property type="match status" value="1"/>
</dbReference>
<dbReference type="PROSITE" id="PS50294">
    <property type="entry name" value="WD_REPEATS_REGION"/>
    <property type="match status" value="1"/>
</dbReference>
<dbReference type="InterPro" id="IPR015943">
    <property type="entry name" value="WD40/YVTN_repeat-like_dom_sf"/>
</dbReference>
<dbReference type="Pfam" id="PF14844">
    <property type="entry name" value="PH_BEACH"/>
    <property type="match status" value="1"/>
</dbReference>
<dbReference type="InterPro" id="IPR016024">
    <property type="entry name" value="ARM-type_fold"/>
</dbReference>
<evidence type="ECO:0008006" key="9">
    <source>
        <dbReference type="Google" id="ProtNLM"/>
    </source>
</evidence>
<feature type="repeat" description="WD" evidence="3">
    <location>
        <begin position="2310"/>
        <end position="2350"/>
    </location>
</feature>
<accession>A0A292PLH0</accession>
<feature type="repeat" description="WD" evidence="3">
    <location>
        <begin position="2357"/>
        <end position="2398"/>
    </location>
</feature>
<feature type="domain" description="BEACH-type PH" evidence="6">
    <location>
        <begin position="1759"/>
        <end position="1892"/>
    </location>
</feature>
<dbReference type="Gene3D" id="1.10.1540.10">
    <property type="entry name" value="BEACH domain"/>
    <property type="match status" value="1"/>
</dbReference>
<feature type="region of interest" description="Disordered" evidence="4">
    <location>
        <begin position="1708"/>
        <end position="1748"/>
    </location>
</feature>
<evidence type="ECO:0000256" key="3">
    <source>
        <dbReference type="PROSITE-ProRule" id="PRU00221"/>
    </source>
</evidence>
<feature type="region of interest" description="Disordered" evidence="4">
    <location>
        <begin position="1057"/>
        <end position="1099"/>
    </location>
</feature>
<dbReference type="EMBL" id="LN891134">
    <property type="protein sequence ID" value="CUS08389.1"/>
    <property type="molecule type" value="Genomic_DNA"/>
</dbReference>
<dbReference type="InterPro" id="IPR023362">
    <property type="entry name" value="PH-BEACH_dom"/>
</dbReference>
<dbReference type="InterPro" id="IPR000409">
    <property type="entry name" value="BEACH_dom"/>
</dbReference>
<keyword evidence="2" id="KW-0677">Repeat</keyword>
<dbReference type="InterPro" id="IPR019775">
    <property type="entry name" value="WD40_repeat_CS"/>
</dbReference>
<dbReference type="PROSITE" id="PS50082">
    <property type="entry name" value="WD_REPEATS_2"/>
    <property type="match status" value="2"/>
</dbReference>
<evidence type="ECO:0000259" key="5">
    <source>
        <dbReference type="PROSITE" id="PS50197"/>
    </source>
</evidence>
<feature type="region of interest" description="Disordered" evidence="4">
    <location>
        <begin position="1663"/>
        <end position="1696"/>
    </location>
</feature>
<dbReference type="SUPFAM" id="SSF50978">
    <property type="entry name" value="WD40 repeat-like"/>
    <property type="match status" value="1"/>
</dbReference>
<sequence>MASAASPPSAYTRRRVSSAASTKPKFIAEIKPLLDSLESSASDPDVLVRLQWLSLLKRILVDSPEAKDTFRALKGFNYLVSALHSCSGFYTSENRTDEEKNHFIELIKCLFGVVSEALLNHPGNKRFFARRIGWDSLEQGLAATGLPTEAPDQLFGLILAFAMDDATLSSLVVSVKRGLASDGKYRKEKDVVGKVRAKVRGSFGSKDILVNAEITPLILSFQTAMERTEGSKVTTVVVLQALLSIASSSKSNLAAMHSTGILSTIIPRLWDASVPELERAILKEFAQYLMQLGINHLNDAKYLYKRAMVDDSVASFLLQGLKISRTPPHIQFDLSLHGYASMELGSIGRSFPPTHTSGFTFSAWICIDTFDPTMHTTIFGVFDSTQRCFVLAYIEQDTRKFILQTSVASPRASVRFKSTVFEPQKWYHISLVHRRPRATSAAKAALYVDGEFVEQVKATYPQNPPTSSTPVQVFLGTPTDLSPRVGQGVVSSRWSLGTAHLFEDVLSDDLIAVHYRLGPWYHGNFQDCLGSFQTYEASAALNMRNELMHPGKEERSDIISAIRSKASAILPEAKVLLNLSAQQVLDDKNDNNIDESLLVKALSRPALKNLQSLTRAGAVAINGAVPSVNEALCLTHGVAIMTGEPVVIVPQSLDDAAWSIGGAAAVGLKMVEVAKTAKQVCRAVEILFEITKGSWRNSEAMERDNGFAILGHLIRTKEGKDVIGKDLLRVILEFVGFKHDAPEESFIINPLAYRILLVDFDMWRKADTETQREYFAQFVTFCNGSKYHHFNSKRLFRMRIVKKLIFALKGEVFSREVLPDFMAAFKTLVKTNMSADVLRSLALFITYSLHKNNPAKPLRVKKSNVQLRRQPTMGVGIAGATLSPARSMNDLSGDGLTRQQVGVMVLEMYQDLLFEEGNGVGNIKKFARTVTNKWLLYLLAESDPKVVIIGAKILARLLVVHGGSYVSKFGLKTGGFIAMRNRLKRWWNVAPLWPICFAVFFGKDVAKIDVSRPLDLFGLAEMFSDAGSGKVAYPEMLPVIAGMLKAGLGTIVADQSEEGTRVPGDNKNLDDGKLQTPKTSRARSLSLSDKSPQSVTNKTAGKRLGELAGMLNTLIQFFAHLHTSCPAFREFCATSSFIREMLGILFPIVCSSDHVSAETELNSKDSALTFDGGDVVIRPLVSNVAPPIVRTVTVDEPPSPTAPRSDRLRRGSSFILVTSEPTPYTPSSARLSPAIGPGLRNSGSVVSGLTVSNLVVESLLELVMTVLSDLVLERREFTGFGLSTKVGEMSLGGQQHKSPVLTLISLQIPPGFQEHQIYFETYLLRNTLNHLNNILGFDRKKLCEPRVLTSIGRFAAHMTDCVYEGWFLNGAESLLDFVGTILEYIQRPEVAKQKSVRLCSQTAAGLRTAVSRLVLFRLSELDDPKSDPRQVVGFLGKMMYWQAVILSPENTEGEFTRLICYLLYTRLIGQQQDIKLAAANMLRIVLVQKPAETSALLNQAKTIDHKQLSSGFTKLLELDNDTWLDWIDDHREDLDAFFYGALSKTWESFVAEENKRTTETAKARSSKRKEKLKQWILDDMNNEDVYRRHESASSHWMVNIYNSEHLKFQRATQDQQDSLSYVISSYSKLETDLVRPCGLLDDGQETKWRLDLTEGRNRMRKRMLPDSSAHLHNYQPKRRLTGGLGGNAGASKSHSLSVEDDEISIITTRETDSLDQSQHNSARDGGEDDFEEDYELVDDPREDDDGWEDKNRKVMRTIQHGDVVEYVQNVSRLVGLDAVEGLLILGKNCLYLIDNFFQRSDGEIVNVWQAPKDERDQYLQMISGREAEDRKSVSVNSDHETRHWPYEDMISISKRRFLFRDVALELFFSDGRSYLLTTMAAKDRDFLHSKLLSKATNVNNNPALLHVGDAWRIEALKTQDNATNFGSKLVNVFTSNIPNPATRKWIKGEISNFHYLMLVNTMAGRTFNDLTQYPVFPWVLADYTSEELDLTNPRTFRDFSKPMGAQTQDRQHEFRERYRSFEEIGDRQAPPFHYGTHFSSAMIVCSYLIRLQPFVQSYLLLQGGSFDHADRLFYSIEKAWASASRDNMTDVRELIPEFFFLPEFLVNSNAYNFGMKQGTDEAIDSVKLPPWAKGDPKIFIAKHREALESPYVSQHLHEWVDLVFGFKQRGEAAIEATNVFHHLSYHGAIDLDSIQDPVVRLATIGIIHNFGQTPHQVFTRAHPVREEITHKNARLDLGAESLIRLPFPLLDNSERVSSLVYSARCERVFCSSSFRLNLPPTYDKYMEWGFTDGSVRFYHFDNKKLCGHHEHLHRGQVSSAIFADPRTLITAGTDGTISMWQVQNTSRSVELQLKTCLFGHVKPVTIMAMSRSFSTLVSASSDDTVLVWDLNRQRFVRQLKSDSAVQCISVNDVSGDIAICKGSGVTMYTLNGELILTQNICDLPEDNVLCCAFYEGLGNEWLERELFFTGHRRGVVNVWSKTVVDGKFKLLSVNTLQHVNQFQTEIQVSAAISAIHPTPQAVYTGDENGKVHEWDCQLVQRNQSPILVR</sequence>
<dbReference type="SUPFAM" id="SSF81837">
    <property type="entry name" value="BEACH domain"/>
    <property type="match status" value="1"/>
</dbReference>
<protein>
    <recommendedName>
        <fullName evidence="9">Beach-domain-containing protein</fullName>
    </recommendedName>
</protein>
<dbReference type="InterPro" id="IPR001680">
    <property type="entry name" value="WD40_rpt"/>
</dbReference>
<gene>
    <name evidence="7" type="ORF">GSTUAT00007535001</name>
</gene>
<reference evidence="7" key="1">
    <citation type="submission" date="2015-10" db="EMBL/GenBank/DDBJ databases">
        <authorList>
            <person name="Regsiter A."/>
            <person name="william w."/>
        </authorList>
    </citation>
    <scope>NUCLEOTIDE SEQUENCE</scope>
    <source>
        <strain evidence="7">Montdore</strain>
    </source>
</reference>
<dbReference type="CDD" id="cd06071">
    <property type="entry name" value="Beach"/>
    <property type="match status" value="1"/>
</dbReference>
<dbReference type="SUPFAM" id="SSF50729">
    <property type="entry name" value="PH domain-like"/>
    <property type="match status" value="1"/>
</dbReference>
<dbReference type="FunFam" id="1.10.1540.10:FF:000002">
    <property type="entry name" value="WD repeat and FYVE domain containing 3"/>
    <property type="match status" value="1"/>
</dbReference>
<dbReference type="InterPro" id="IPR036372">
    <property type="entry name" value="BEACH_dom_sf"/>
</dbReference>
<dbReference type="Proteomes" id="UP001412239">
    <property type="component" value="Unassembled WGS sequence"/>
</dbReference>
<dbReference type="SMART" id="SM01026">
    <property type="entry name" value="Beach"/>
    <property type="match status" value="1"/>
</dbReference>
<dbReference type="Gene3D" id="2.130.10.10">
    <property type="entry name" value="YVTN repeat-like/Quinoprotein amine dehydrogenase"/>
    <property type="match status" value="1"/>
</dbReference>
<evidence type="ECO:0000313" key="7">
    <source>
        <dbReference type="EMBL" id="CUS08389.1"/>
    </source>
</evidence>
<evidence type="ECO:0000259" key="6">
    <source>
        <dbReference type="PROSITE" id="PS51783"/>
    </source>
</evidence>
<dbReference type="PROSITE" id="PS51783">
    <property type="entry name" value="PH_BEACH"/>
    <property type="match status" value="1"/>
</dbReference>
<dbReference type="InterPro" id="IPR056252">
    <property type="entry name" value="Alfy-like_Arm-like"/>
</dbReference>
<dbReference type="PROSITE" id="PS00678">
    <property type="entry name" value="WD_REPEATS_1"/>
    <property type="match status" value="1"/>
</dbReference>
<dbReference type="Pfam" id="PF15787">
    <property type="entry name" value="DUF4704"/>
    <property type="match status" value="1"/>
</dbReference>
<evidence type="ECO:0000256" key="1">
    <source>
        <dbReference type="ARBA" id="ARBA00022574"/>
    </source>
</evidence>